<dbReference type="PANTHER" id="PTHR31339">
    <property type="entry name" value="PECTIN LYASE-RELATED"/>
    <property type="match status" value="1"/>
</dbReference>
<dbReference type="PANTHER" id="PTHR31339:SF5">
    <property type="entry name" value="HYDROLASE FAMILY 28 PROTEIN, PUTATIVE, EXPRESSED-RELATED"/>
    <property type="match status" value="1"/>
</dbReference>
<dbReference type="Pfam" id="PF14223">
    <property type="entry name" value="Retrotran_gag_2"/>
    <property type="match status" value="1"/>
</dbReference>
<evidence type="ECO:0000313" key="7">
    <source>
        <dbReference type="Proteomes" id="UP001291926"/>
    </source>
</evidence>
<dbReference type="Proteomes" id="UP001291926">
    <property type="component" value="Unassembled WGS sequence"/>
</dbReference>
<dbReference type="InterPro" id="IPR012334">
    <property type="entry name" value="Pectin_lyas_fold"/>
</dbReference>
<dbReference type="Pfam" id="PF00295">
    <property type="entry name" value="Glyco_hydro_28"/>
    <property type="match status" value="1"/>
</dbReference>
<evidence type="ECO:0000256" key="3">
    <source>
        <dbReference type="ARBA" id="ARBA00023295"/>
    </source>
</evidence>
<comment type="caution">
    <text evidence="6">The sequence shown here is derived from an EMBL/GenBank/DDBJ whole genome shotgun (WGS) entry which is preliminary data.</text>
</comment>
<evidence type="ECO:0000256" key="1">
    <source>
        <dbReference type="ARBA" id="ARBA00008834"/>
    </source>
</evidence>
<dbReference type="EMBL" id="JAYDYQ010001087">
    <property type="protein sequence ID" value="KAK4492609.1"/>
    <property type="molecule type" value="Genomic_DNA"/>
</dbReference>
<evidence type="ECO:0008006" key="8">
    <source>
        <dbReference type="Google" id="ProtNLM"/>
    </source>
</evidence>
<dbReference type="InterPro" id="IPR006626">
    <property type="entry name" value="PbH1"/>
</dbReference>
<keyword evidence="7" id="KW-1185">Reference proteome</keyword>
<sequence>MVSAKEILSNLKFLYGIRDGRRRFAITRELLQTRKRRETPVRIHVHKMIRLLSELDDMGVVMDNDFRVDIILQSLPRSYDGFVADLNLQRREITVHVLRQMLEEHEASFGKKAGVGERTGQRSKSRQMETRAPYCTRSRERIKVEFLENSKGIFLVEVNLSINCASWVLDTACGSHLCNDLQVMGATRPLRPGDWILRFGNGARAAAEAIGEVEVDLGGNKGATRGALQQSLDRFYRGRKRNDFASYLDLLGDRQSDSNAECALVNLMFDITVVLLLLLVISNGGADYDGVCKSAWPLTPRPHSVSVSEFGAVGDGKTLNTVAFQNAIFYLKSFVDKGGAQLYVPAGRWLTGCINLTSHLTLFLEKDAVILGSQDFSHWDVVEPLPSYGRGLEVPGRRYRSLVSGQNLTDVVITGNNGTIDGQGSVWWELINSHTLNYSRPHLVELIGSDNIVISNLTFLNAPSWNIHPVYCSKLLVQNISVYAPPDSPHTSGIVPDSSDHICIENSNISTGYDSLVLKSGWDEYGISYNKSTTKVHIQKVRLQSSTGSGMALGSEMSGGISDILIEHLHIHDSTFGIELKTAKGRGGYIKNIIVSDVYMENIKEGIKATGQCTSHPDDEFDPDALPVVSEITFKDIAGVNITTAGNFSGIYESPFTSICLSNITFSVTSDPSMSWVCVNVIGSSVNVSPEPCPELESSSSDCSIFLNSNSQVAVL</sequence>
<evidence type="ECO:0000256" key="2">
    <source>
        <dbReference type="ARBA" id="ARBA00022801"/>
    </source>
</evidence>
<evidence type="ECO:0000256" key="4">
    <source>
        <dbReference type="RuleBase" id="RU361169"/>
    </source>
</evidence>
<dbReference type="InterPro" id="IPR051801">
    <property type="entry name" value="GH28_Enzymes"/>
</dbReference>
<evidence type="ECO:0000313" key="6">
    <source>
        <dbReference type="EMBL" id="KAK4492609.1"/>
    </source>
</evidence>
<comment type="similarity">
    <text evidence="1 4">Belongs to the glycosyl hydrolase 28 family.</text>
</comment>
<accession>A0ABR0DTR1</accession>
<dbReference type="InterPro" id="IPR011050">
    <property type="entry name" value="Pectin_lyase_fold/virulence"/>
</dbReference>
<gene>
    <name evidence="6" type="ORF">RD792_003427</name>
</gene>
<dbReference type="Gene3D" id="2.160.20.10">
    <property type="entry name" value="Single-stranded right-handed beta-helix, Pectin lyase-like"/>
    <property type="match status" value="1"/>
</dbReference>
<dbReference type="SMART" id="SM00710">
    <property type="entry name" value="PbH1"/>
    <property type="match status" value="5"/>
</dbReference>
<evidence type="ECO:0000256" key="5">
    <source>
        <dbReference type="SAM" id="MobiDB-lite"/>
    </source>
</evidence>
<keyword evidence="2 4" id="KW-0378">Hydrolase</keyword>
<keyword evidence="3 4" id="KW-0326">Glycosidase</keyword>
<dbReference type="SUPFAM" id="SSF51126">
    <property type="entry name" value="Pectin lyase-like"/>
    <property type="match status" value="1"/>
</dbReference>
<organism evidence="6 7">
    <name type="scientific">Penstemon davidsonii</name>
    <dbReference type="NCBI Taxonomy" id="160366"/>
    <lineage>
        <taxon>Eukaryota</taxon>
        <taxon>Viridiplantae</taxon>
        <taxon>Streptophyta</taxon>
        <taxon>Embryophyta</taxon>
        <taxon>Tracheophyta</taxon>
        <taxon>Spermatophyta</taxon>
        <taxon>Magnoliopsida</taxon>
        <taxon>eudicotyledons</taxon>
        <taxon>Gunneridae</taxon>
        <taxon>Pentapetalae</taxon>
        <taxon>asterids</taxon>
        <taxon>lamiids</taxon>
        <taxon>Lamiales</taxon>
        <taxon>Plantaginaceae</taxon>
        <taxon>Cheloneae</taxon>
        <taxon>Penstemon</taxon>
    </lineage>
</organism>
<feature type="region of interest" description="Disordered" evidence="5">
    <location>
        <begin position="113"/>
        <end position="132"/>
    </location>
</feature>
<reference evidence="6 7" key="1">
    <citation type="journal article" date="2023" name="bioRxiv">
        <title>Genome report: Whole genome sequence and annotation of Penstemon davidsonii.</title>
        <authorList>
            <person name="Ostevik K.L."/>
            <person name="Alabady M."/>
            <person name="Zhang M."/>
            <person name="Rausher M.D."/>
        </authorList>
    </citation>
    <scope>NUCLEOTIDE SEQUENCE [LARGE SCALE GENOMIC DNA]</scope>
    <source>
        <strain evidence="6">DNT005</strain>
        <tissue evidence="6">Whole leaf</tissue>
    </source>
</reference>
<name>A0ABR0DTR1_9LAMI</name>
<proteinExistence type="inferred from homology"/>
<protein>
    <recommendedName>
        <fullName evidence="8">Polygalacturonase</fullName>
    </recommendedName>
</protein>
<dbReference type="InterPro" id="IPR000743">
    <property type="entry name" value="Glyco_hydro_28"/>
</dbReference>